<dbReference type="RefSeq" id="WP_184619697.1">
    <property type="nucleotide sequence ID" value="NZ_JACHEX010000004.1"/>
</dbReference>
<accession>A0A841GUA6</accession>
<keyword evidence="1" id="KW-0472">Membrane</keyword>
<reference evidence="2 3" key="1">
    <citation type="submission" date="2020-08" db="EMBL/GenBank/DDBJ databases">
        <title>Genomic Encyclopedia of Type Strains, Phase IV (KMG-IV): sequencing the most valuable type-strain genomes for metagenomic binning, comparative biology and taxonomic classification.</title>
        <authorList>
            <person name="Goeker M."/>
        </authorList>
    </citation>
    <scope>NUCLEOTIDE SEQUENCE [LARGE SCALE GENOMIC DNA]</scope>
    <source>
        <strain evidence="2 3">DSM 13481</strain>
    </source>
</reference>
<dbReference type="EMBL" id="JACHEX010000004">
    <property type="protein sequence ID" value="MBB6063100.1"/>
    <property type="molecule type" value="Genomic_DNA"/>
</dbReference>
<keyword evidence="1" id="KW-1133">Transmembrane helix</keyword>
<evidence type="ECO:0000256" key="1">
    <source>
        <dbReference type="SAM" id="Phobius"/>
    </source>
</evidence>
<keyword evidence="1" id="KW-0812">Transmembrane</keyword>
<evidence type="ECO:0000313" key="3">
    <source>
        <dbReference type="Proteomes" id="UP000555828"/>
    </source>
</evidence>
<dbReference type="AlphaFoldDB" id="A0A841GUA6"/>
<protein>
    <submittedName>
        <fullName evidence="2">Uncharacterized protein</fullName>
    </submittedName>
</protein>
<sequence>MENLNLYKNKEKRISLKRFLIYLVISFLPFFSLYYFSQYFLFSNIANIIRSHPLVFNEISFNELTEIPDIVDLKISEYDSKINTLINKIRHLKTSLNKSFFSKYFLQVLVDEISNINEYFFIKNIEFDGKSFLITFYEYSENPIVPKAIKEKLSKYYKNVDLKVTDIKNVYENFKMYEFQLEGEL</sequence>
<dbReference type="Proteomes" id="UP000555828">
    <property type="component" value="Unassembled WGS sequence"/>
</dbReference>
<feature type="transmembrane region" description="Helical" evidence="1">
    <location>
        <begin position="20"/>
        <end position="42"/>
    </location>
</feature>
<proteinExistence type="predicted"/>
<keyword evidence="3" id="KW-1185">Reference proteome</keyword>
<organism evidence="2 3">
    <name type="scientific">Thermosipho japonicus</name>
    <dbReference type="NCBI Taxonomy" id="90323"/>
    <lineage>
        <taxon>Bacteria</taxon>
        <taxon>Thermotogati</taxon>
        <taxon>Thermotogota</taxon>
        <taxon>Thermotogae</taxon>
        <taxon>Thermotogales</taxon>
        <taxon>Fervidobacteriaceae</taxon>
        <taxon>Thermosipho</taxon>
    </lineage>
</organism>
<evidence type="ECO:0000313" key="2">
    <source>
        <dbReference type="EMBL" id="MBB6063100.1"/>
    </source>
</evidence>
<comment type="caution">
    <text evidence="2">The sequence shown here is derived from an EMBL/GenBank/DDBJ whole genome shotgun (WGS) entry which is preliminary data.</text>
</comment>
<name>A0A841GUA6_9BACT</name>
<gene>
    <name evidence="2" type="ORF">HNP65_001563</name>
</gene>